<protein>
    <submittedName>
        <fullName evidence="6">DEAD/DEAH box helicase</fullName>
    </submittedName>
</protein>
<proteinExistence type="predicted"/>
<dbReference type="PROSITE" id="PS51192">
    <property type="entry name" value="HELICASE_ATP_BIND_1"/>
    <property type="match status" value="1"/>
</dbReference>
<dbReference type="SUPFAM" id="SSF52540">
    <property type="entry name" value="P-loop containing nucleoside triphosphate hydrolases"/>
    <property type="match status" value="1"/>
</dbReference>
<feature type="domain" description="Helicase ATP-binding" evidence="4">
    <location>
        <begin position="46"/>
        <end position="225"/>
    </location>
</feature>
<dbReference type="OrthoDB" id="9815222at2"/>
<dbReference type="GO" id="GO:0005524">
    <property type="term" value="F:ATP binding"/>
    <property type="evidence" value="ECO:0007669"/>
    <property type="project" value="UniProtKB-KW"/>
</dbReference>
<dbReference type="InterPro" id="IPR052511">
    <property type="entry name" value="ATP-dep_Helicase"/>
</dbReference>
<dbReference type="EMBL" id="VIFM01000131">
    <property type="protein sequence ID" value="TQF12638.1"/>
    <property type="molecule type" value="Genomic_DNA"/>
</dbReference>
<dbReference type="GO" id="GO:0004386">
    <property type="term" value="F:helicase activity"/>
    <property type="evidence" value="ECO:0007669"/>
    <property type="project" value="UniProtKB-KW"/>
</dbReference>
<dbReference type="AlphaFoldDB" id="A0A540WUE7"/>
<keyword evidence="6" id="KW-0347">Helicase</keyword>
<feature type="domain" description="Helicase C-terminal" evidence="5">
    <location>
        <begin position="272"/>
        <end position="425"/>
    </location>
</feature>
<dbReference type="Proteomes" id="UP000315369">
    <property type="component" value="Unassembled WGS sequence"/>
</dbReference>
<evidence type="ECO:0000259" key="4">
    <source>
        <dbReference type="PROSITE" id="PS51192"/>
    </source>
</evidence>
<dbReference type="SMART" id="SM00490">
    <property type="entry name" value="HELICc"/>
    <property type="match status" value="1"/>
</dbReference>
<feature type="region of interest" description="Disordered" evidence="3">
    <location>
        <begin position="249"/>
        <end position="271"/>
    </location>
</feature>
<dbReference type="InterPro" id="IPR011545">
    <property type="entry name" value="DEAD/DEAH_box_helicase_dom"/>
</dbReference>
<evidence type="ECO:0000313" key="7">
    <source>
        <dbReference type="Proteomes" id="UP000315369"/>
    </source>
</evidence>
<comment type="caution">
    <text evidence="6">The sequence shown here is derived from an EMBL/GenBank/DDBJ whole genome shotgun (WGS) entry which is preliminary data.</text>
</comment>
<dbReference type="GO" id="GO:0003677">
    <property type="term" value="F:DNA binding"/>
    <property type="evidence" value="ECO:0007669"/>
    <property type="project" value="TreeGrafter"/>
</dbReference>
<accession>A0A540WUE7</accession>
<sequence>MSSHPSSSDPSGSASGSFHRLHPKVQRWVWTQGWKELRGIQEVAIAPIIEGTQDVILSASTASGKTEAAFLPICSRLAEDSGGSVRAIYIGPLKALINDQFERLDGLCDGLGIAVHRWHGDVSQGHKARLLKSPAGILLITPESLEALFIRQGSALASLFSSLEHIVIDELHAFIGTERGCQLQSLLHRVELTLRRNVPRVGLSATLGDMTLAAEFLRPGAGEKVRLCNSDSGGGELLLQLRGYRKRTPDARRLAPGEDEESSDGLPEDEHDVGAHLFKTLRGTHNLVFANSRANVELYADLLRRMCEQAQLPNEFFPHHGNLSKELREEAEAALKARQRPVNLVCTTTLEMGIDVGAVQSIAQVGVPPSVASLRQRLGRSGRKGGPAVLRLYLQEAELTKTSPLPDQLRMRLVQSVAMLELLLTNWFEPPASGAFHFSTLVQQLLSLIAQHGGVKAGEAFSALCQAGPFARVSREDFVHFLRGLGQRELLSQSSDGTLLLGRVGERIVNQYSFYAAFASVEEFRLVASGRTLGTMPIDQPLFVGTYLIFGGRRWRVLAVQGDEKVVELEPAPAGRVPMFESTGVGGVHDRVREQMRAVYAGDGIPRYLDARAQELLAEARATFQRWGLSERSIITSGREVHVFPWAGDAVVHTLALSLQASGLSVETLGAVLSVEGMQSDVEGALRGLVAEGPPRAEALTTHVANMALEKHDGFVPEDLLARDYAARYLDVQGAWRAAQRVLQ</sequence>
<keyword evidence="1" id="KW-0547">Nucleotide-binding</keyword>
<dbReference type="Pfam" id="PF00270">
    <property type="entry name" value="DEAD"/>
    <property type="match status" value="1"/>
</dbReference>
<evidence type="ECO:0000259" key="5">
    <source>
        <dbReference type="PROSITE" id="PS51194"/>
    </source>
</evidence>
<dbReference type="Gene3D" id="3.40.50.300">
    <property type="entry name" value="P-loop containing nucleotide triphosphate hydrolases"/>
    <property type="match status" value="2"/>
</dbReference>
<dbReference type="InterPro" id="IPR001650">
    <property type="entry name" value="Helicase_C-like"/>
</dbReference>
<dbReference type="CDD" id="cd17922">
    <property type="entry name" value="DEXHc_LHR-like"/>
    <property type="match status" value="1"/>
</dbReference>
<dbReference type="InterPro" id="IPR014001">
    <property type="entry name" value="Helicase_ATP-bd"/>
</dbReference>
<evidence type="ECO:0000256" key="1">
    <source>
        <dbReference type="ARBA" id="ARBA00022741"/>
    </source>
</evidence>
<dbReference type="InterPro" id="IPR027417">
    <property type="entry name" value="P-loop_NTPase"/>
</dbReference>
<keyword evidence="6" id="KW-0378">Hydrolase</keyword>
<dbReference type="PANTHER" id="PTHR47962">
    <property type="entry name" value="ATP-DEPENDENT HELICASE LHR-RELATED-RELATED"/>
    <property type="match status" value="1"/>
</dbReference>
<reference evidence="6 7" key="1">
    <citation type="submission" date="2019-06" db="EMBL/GenBank/DDBJ databases">
        <authorList>
            <person name="Livingstone P."/>
            <person name="Whitworth D."/>
        </authorList>
    </citation>
    <scope>NUCLEOTIDE SEQUENCE [LARGE SCALE GENOMIC DNA]</scope>
    <source>
        <strain evidence="6 7">AM401</strain>
    </source>
</reference>
<keyword evidence="2" id="KW-0067">ATP-binding</keyword>
<feature type="compositionally biased region" description="Acidic residues" evidence="3">
    <location>
        <begin position="257"/>
        <end position="271"/>
    </location>
</feature>
<organism evidence="6 7">
    <name type="scientific">Myxococcus llanfairpwllgwyngyllgogerychwyrndrobwllllantysiliogogogochensis</name>
    <dbReference type="NCBI Taxonomy" id="2590453"/>
    <lineage>
        <taxon>Bacteria</taxon>
        <taxon>Pseudomonadati</taxon>
        <taxon>Myxococcota</taxon>
        <taxon>Myxococcia</taxon>
        <taxon>Myxococcales</taxon>
        <taxon>Cystobacterineae</taxon>
        <taxon>Myxococcaceae</taxon>
        <taxon>Myxococcus</taxon>
    </lineage>
</organism>
<evidence type="ECO:0000256" key="3">
    <source>
        <dbReference type="SAM" id="MobiDB-lite"/>
    </source>
</evidence>
<dbReference type="PANTHER" id="PTHR47962:SF5">
    <property type="entry name" value="ATP-DEPENDENT HELICASE LHR-RELATED"/>
    <property type="match status" value="1"/>
</dbReference>
<dbReference type="PROSITE" id="PS51194">
    <property type="entry name" value="HELICASE_CTER"/>
    <property type="match status" value="1"/>
</dbReference>
<name>A0A540WUE7_9BACT</name>
<keyword evidence="7" id="KW-1185">Reference proteome</keyword>
<dbReference type="GO" id="GO:0016887">
    <property type="term" value="F:ATP hydrolysis activity"/>
    <property type="evidence" value="ECO:0007669"/>
    <property type="project" value="TreeGrafter"/>
</dbReference>
<dbReference type="SMART" id="SM00487">
    <property type="entry name" value="DEXDc"/>
    <property type="match status" value="1"/>
</dbReference>
<gene>
    <name evidence="6" type="ORF">FJV41_28040</name>
</gene>
<evidence type="ECO:0000256" key="2">
    <source>
        <dbReference type="ARBA" id="ARBA00022840"/>
    </source>
</evidence>
<dbReference type="Pfam" id="PF00271">
    <property type="entry name" value="Helicase_C"/>
    <property type="match status" value="1"/>
</dbReference>
<evidence type="ECO:0000313" key="6">
    <source>
        <dbReference type="EMBL" id="TQF12638.1"/>
    </source>
</evidence>